<organism evidence="4 5">
    <name type="scientific">Collybiopsis luxurians FD-317 M1</name>
    <dbReference type="NCBI Taxonomy" id="944289"/>
    <lineage>
        <taxon>Eukaryota</taxon>
        <taxon>Fungi</taxon>
        <taxon>Dikarya</taxon>
        <taxon>Basidiomycota</taxon>
        <taxon>Agaricomycotina</taxon>
        <taxon>Agaricomycetes</taxon>
        <taxon>Agaricomycetidae</taxon>
        <taxon>Agaricales</taxon>
        <taxon>Marasmiineae</taxon>
        <taxon>Omphalotaceae</taxon>
        <taxon>Collybiopsis</taxon>
        <taxon>Collybiopsis luxurians</taxon>
    </lineage>
</organism>
<feature type="transmembrane region" description="Helical" evidence="2">
    <location>
        <begin position="48"/>
        <end position="71"/>
    </location>
</feature>
<feature type="transmembrane region" description="Helical" evidence="2">
    <location>
        <begin position="472"/>
        <end position="490"/>
    </location>
</feature>
<dbReference type="AlphaFoldDB" id="A0A0D0BCY9"/>
<accession>A0A0D0BCY9</accession>
<sequence>MVSLGSMNETFGAAYIGITVAALLLGVSAIQGWYYFTHHKDHWPLRSLVAAVLSFDFIHQALITHTGYVYLVTFYQQSAKLATVVWSLLAEVLFNGLTAFSVQCFLTYRIWKLSGTRIWLTGVVVSFVLAEFACVMAFAIISLLRVKTFEQLAAELKGLSVTVNALAAAGDLLIAGILTLLLQRSKTGFRKSDTMINKLTIFAVNTGALTSLCAVASLISILAAPNTFIYISFFFSMGRLYTNSLLATLNARKAIRRAAEGIHTSTADEDDDEEDEEEDGDGDGDEDVKGDEEVPGVSLGEGKMDGRGRVKVRCQGGGGGQGQGRRGVRSKLIFHHSKPNLTFSTGTGIGIGTGSGMTRNIDISIQVDTTREYVSDRFSCSKSKTRAKSARASATTGVADELGLDLERRSANGSGSGGSTTDLELDDLELEDLDLGRGRDVGVDTVNLEHAEEDLTEIDLDEMNGVMMISSGVSWVFISFTGFFLVWFGLRKAIRLS</sequence>
<dbReference type="PANTHER" id="PTHR40465">
    <property type="entry name" value="CHROMOSOME 1, WHOLE GENOME SHOTGUN SEQUENCE"/>
    <property type="match status" value="1"/>
</dbReference>
<name>A0A0D0BCY9_9AGAR</name>
<feature type="transmembrane region" description="Helical" evidence="2">
    <location>
        <begin position="118"/>
        <end position="141"/>
    </location>
</feature>
<dbReference type="Pfam" id="PF20152">
    <property type="entry name" value="DUF6534"/>
    <property type="match status" value="1"/>
</dbReference>
<feature type="compositionally biased region" description="Acidic residues" evidence="1">
    <location>
        <begin position="267"/>
        <end position="294"/>
    </location>
</feature>
<feature type="transmembrane region" description="Helical" evidence="2">
    <location>
        <begin position="83"/>
        <end position="106"/>
    </location>
</feature>
<evidence type="ECO:0000259" key="3">
    <source>
        <dbReference type="Pfam" id="PF20152"/>
    </source>
</evidence>
<dbReference type="Proteomes" id="UP000053593">
    <property type="component" value="Unassembled WGS sequence"/>
</dbReference>
<dbReference type="EMBL" id="KN834844">
    <property type="protein sequence ID" value="KIK52356.1"/>
    <property type="molecule type" value="Genomic_DNA"/>
</dbReference>
<gene>
    <name evidence="4" type="ORF">GYMLUDRAFT_968946</name>
</gene>
<dbReference type="OrthoDB" id="3263055at2759"/>
<feature type="transmembrane region" description="Helical" evidence="2">
    <location>
        <begin position="12"/>
        <end position="36"/>
    </location>
</feature>
<feature type="domain" description="DUF6534" evidence="3">
    <location>
        <begin position="167"/>
        <end position="253"/>
    </location>
</feature>
<evidence type="ECO:0000256" key="1">
    <source>
        <dbReference type="SAM" id="MobiDB-lite"/>
    </source>
</evidence>
<evidence type="ECO:0000313" key="5">
    <source>
        <dbReference type="Proteomes" id="UP000053593"/>
    </source>
</evidence>
<dbReference type="InterPro" id="IPR045339">
    <property type="entry name" value="DUF6534"/>
</dbReference>
<dbReference type="HOGENOM" id="CLU_554387_0_0_1"/>
<feature type="compositionally biased region" description="Gly residues" evidence="1">
    <location>
        <begin position="315"/>
        <end position="325"/>
    </location>
</feature>
<evidence type="ECO:0000313" key="4">
    <source>
        <dbReference type="EMBL" id="KIK52356.1"/>
    </source>
</evidence>
<feature type="transmembrane region" description="Helical" evidence="2">
    <location>
        <begin position="202"/>
        <end position="222"/>
    </location>
</feature>
<protein>
    <recommendedName>
        <fullName evidence="3">DUF6534 domain-containing protein</fullName>
    </recommendedName>
</protein>
<keyword evidence="2" id="KW-0472">Membrane</keyword>
<keyword evidence="2" id="KW-0812">Transmembrane</keyword>
<evidence type="ECO:0000256" key="2">
    <source>
        <dbReference type="SAM" id="Phobius"/>
    </source>
</evidence>
<dbReference type="PANTHER" id="PTHR40465:SF1">
    <property type="entry name" value="DUF6534 DOMAIN-CONTAINING PROTEIN"/>
    <property type="match status" value="1"/>
</dbReference>
<keyword evidence="5" id="KW-1185">Reference proteome</keyword>
<reference evidence="4 5" key="1">
    <citation type="submission" date="2014-04" db="EMBL/GenBank/DDBJ databases">
        <title>Evolutionary Origins and Diversification of the Mycorrhizal Mutualists.</title>
        <authorList>
            <consortium name="DOE Joint Genome Institute"/>
            <consortium name="Mycorrhizal Genomics Consortium"/>
            <person name="Kohler A."/>
            <person name="Kuo A."/>
            <person name="Nagy L.G."/>
            <person name="Floudas D."/>
            <person name="Copeland A."/>
            <person name="Barry K.W."/>
            <person name="Cichocki N."/>
            <person name="Veneault-Fourrey C."/>
            <person name="LaButti K."/>
            <person name="Lindquist E.A."/>
            <person name="Lipzen A."/>
            <person name="Lundell T."/>
            <person name="Morin E."/>
            <person name="Murat C."/>
            <person name="Riley R."/>
            <person name="Ohm R."/>
            <person name="Sun H."/>
            <person name="Tunlid A."/>
            <person name="Henrissat B."/>
            <person name="Grigoriev I.V."/>
            <person name="Hibbett D.S."/>
            <person name="Martin F."/>
        </authorList>
    </citation>
    <scope>NUCLEOTIDE SEQUENCE [LARGE SCALE GENOMIC DNA]</scope>
    <source>
        <strain evidence="4 5">FD-317 M1</strain>
    </source>
</reference>
<feature type="transmembrane region" description="Helical" evidence="2">
    <location>
        <begin position="161"/>
        <end position="182"/>
    </location>
</feature>
<proteinExistence type="predicted"/>
<keyword evidence="2" id="KW-1133">Transmembrane helix</keyword>
<feature type="region of interest" description="Disordered" evidence="1">
    <location>
        <begin position="262"/>
        <end position="327"/>
    </location>
</feature>